<dbReference type="SUPFAM" id="SSF53474">
    <property type="entry name" value="alpha/beta-Hydrolases"/>
    <property type="match status" value="1"/>
</dbReference>
<dbReference type="GO" id="GO:0016787">
    <property type="term" value="F:hydrolase activity"/>
    <property type="evidence" value="ECO:0007669"/>
    <property type="project" value="UniProtKB-KW"/>
</dbReference>
<dbReference type="InterPro" id="IPR000639">
    <property type="entry name" value="Epox_hydrolase-like"/>
</dbReference>
<dbReference type="PRINTS" id="PR00111">
    <property type="entry name" value="ABHYDROLASE"/>
</dbReference>
<dbReference type="InterPro" id="IPR050266">
    <property type="entry name" value="AB_hydrolase_sf"/>
</dbReference>
<sequence>MQHPWHYELAGLTLAGWLHRPPNATPDTPLIVATHGWLDNANSFLPLAKRLTNYQLLAFDWPGHGLSDHIAEHSNYHFVDWADTLLQVLDAQIGPVILLGHSMGALVNTLVAAAFPEKVSKLILIEGAGPLTVEPEQATAMLRKGLLSRTRTRNKLARHFDTLEDVVKTRQQASPDLNDALVTLLVERNVEASNQQLRWRYDPRLKALSAMRMTELQAQQLLSNIECDVLTVIADQGYAQVRQLLEQRRSCFKSIQKVVLPGGHHVHMTRPDDLAELIDEFVAN</sequence>
<proteinExistence type="inferred from homology"/>
<name>A0ABS7ECW1_9GAMM</name>
<accession>A0ABS7ECW1</accession>
<dbReference type="PANTHER" id="PTHR43798:SF14">
    <property type="entry name" value="SERINE HYDROLASE-LIKE PROTEIN DDB_G0286239"/>
    <property type="match status" value="1"/>
</dbReference>
<evidence type="ECO:0000256" key="2">
    <source>
        <dbReference type="ARBA" id="ARBA00022801"/>
    </source>
</evidence>
<reference evidence="4" key="1">
    <citation type="submission" date="2021-07" db="EMBL/GenBank/DDBJ databases">
        <title>Neiella marina sp. nov., isolated from the intestinal content of sea cucumber Apostichopus japonicus.</title>
        <authorList>
            <person name="Bai X."/>
        </authorList>
    </citation>
    <scope>NUCLEOTIDE SEQUENCE</scope>
    <source>
        <strain evidence="4">126</strain>
    </source>
</reference>
<dbReference type="Proteomes" id="UP001166251">
    <property type="component" value="Unassembled WGS sequence"/>
</dbReference>
<organism evidence="4 5">
    <name type="scientific">Neiella holothuriorum</name>
    <dbReference type="NCBI Taxonomy" id="2870530"/>
    <lineage>
        <taxon>Bacteria</taxon>
        <taxon>Pseudomonadati</taxon>
        <taxon>Pseudomonadota</taxon>
        <taxon>Gammaproteobacteria</taxon>
        <taxon>Alteromonadales</taxon>
        <taxon>Echinimonadaceae</taxon>
        <taxon>Neiella</taxon>
    </lineage>
</organism>
<dbReference type="RefSeq" id="WP_220102855.1">
    <property type="nucleotide sequence ID" value="NZ_JAHZSS010000003.1"/>
</dbReference>
<evidence type="ECO:0000313" key="4">
    <source>
        <dbReference type="EMBL" id="MBW8190172.1"/>
    </source>
</evidence>
<gene>
    <name evidence="4" type="ORF">K0504_03910</name>
</gene>
<dbReference type="InterPro" id="IPR000073">
    <property type="entry name" value="AB_hydrolase_1"/>
</dbReference>
<dbReference type="PANTHER" id="PTHR43798">
    <property type="entry name" value="MONOACYLGLYCEROL LIPASE"/>
    <property type="match status" value="1"/>
</dbReference>
<protein>
    <submittedName>
        <fullName evidence="4">Alpha/beta hydrolase</fullName>
    </submittedName>
</protein>
<keyword evidence="5" id="KW-1185">Reference proteome</keyword>
<evidence type="ECO:0000256" key="1">
    <source>
        <dbReference type="ARBA" id="ARBA00008645"/>
    </source>
</evidence>
<evidence type="ECO:0000313" key="5">
    <source>
        <dbReference type="Proteomes" id="UP001166251"/>
    </source>
</evidence>
<comment type="similarity">
    <text evidence="1">Belongs to the AB hydrolase superfamily.</text>
</comment>
<keyword evidence="2 4" id="KW-0378">Hydrolase</keyword>
<dbReference type="EMBL" id="JAHZSS010000003">
    <property type="protein sequence ID" value="MBW8190172.1"/>
    <property type="molecule type" value="Genomic_DNA"/>
</dbReference>
<dbReference type="Pfam" id="PF12697">
    <property type="entry name" value="Abhydrolase_6"/>
    <property type="match status" value="1"/>
</dbReference>
<comment type="caution">
    <text evidence="4">The sequence shown here is derived from an EMBL/GenBank/DDBJ whole genome shotgun (WGS) entry which is preliminary data.</text>
</comment>
<dbReference type="Gene3D" id="3.40.50.1820">
    <property type="entry name" value="alpha/beta hydrolase"/>
    <property type="match status" value="1"/>
</dbReference>
<evidence type="ECO:0000259" key="3">
    <source>
        <dbReference type="Pfam" id="PF12697"/>
    </source>
</evidence>
<dbReference type="InterPro" id="IPR029058">
    <property type="entry name" value="AB_hydrolase_fold"/>
</dbReference>
<dbReference type="PRINTS" id="PR00412">
    <property type="entry name" value="EPOXHYDRLASE"/>
</dbReference>
<feature type="domain" description="AB hydrolase-1" evidence="3">
    <location>
        <begin position="31"/>
        <end position="276"/>
    </location>
</feature>